<gene>
    <name evidence="9" type="ORF">V3330_13170</name>
</gene>
<dbReference type="GO" id="GO:0016787">
    <property type="term" value="F:hydrolase activity"/>
    <property type="evidence" value="ECO:0007669"/>
    <property type="project" value="UniProtKB-KW"/>
</dbReference>
<evidence type="ECO:0000256" key="6">
    <source>
        <dbReference type="ARBA" id="ARBA00060569"/>
    </source>
</evidence>
<dbReference type="InterPro" id="IPR011234">
    <property type="entry name" value="Fumarylacetoacetase-like_C"/>
</dbReference>
<comment type="pathway">
    <text evidence="7">Aromatic compound metabolism; 4-hydroxyphenylacetate degradation; pyruvate and succinate semialdehyde from 4-hydroxyphenylacetate: step 5/7.</text>
</comment>
<comment type="catalytic activity">
    <reaction evidence="4">
        <text>(2E,4Z)-5-hydroxypenta-2,4-diene-1,2,5-tricarboxylate = (3E,5R)-5-carboxy-2-oxohept-3-enedioate</text>
        <dbReference type="Rhea" id="RHEA:18813"/>
        <dbReference type="ChEBI" id="CHEBI:47961"/>
        <dbReference type="ChEBI" id="CHEBI:87491"/>
        <dbReference type="EC" id="5.3.3.10"/>
    </reaction>
</comment>
<evidence type="ECO:0000313" key="9">
    <source>
        <dbReference type="EMBL" id="MEJ8568577.1"/>
    </source>
</evidence>
<evidence type="ECO:0000256" key="1">
    <source>
        <dbReference type="ARBA" id="ARBA00010211"/>
    </source>
</evidence>
<keyword evidence="10" id="KW-1185">Reference proteome</keyword>
<dbReference type="GO" id="GO:0018800">
    <property type="term" value="F:5-oxopent-3-ene-1,2,5-tricarboxylate decarboxylase activity"/>
    <property type="evidence" value="ECO:0007669"/>
    <property type="project" value="UniProtKB-EC"/>
</dbReference>
<protein>
    <submittedName>
        <fullName evidence="9">Fumarylacetoacetate hydrolase family protein</fullName>
    </submittedName>
</protein>
<dbReference type="Pfam" id="PF01557">
    <property type="entry name" value="FAA_hydrolase"/>
    <property type="match status" value="1"/>
</dbReference>
<sequence>MYITTIKAADQEMVAFTAGDQAISVHKAAAHHGREAVAAAPDTLLGIIEAGPDTWAELENFYDEFRSGELPADGEGKWWWQNADVTFRPPIIPRKNPWVVGANYYQHLANGFARIPRPAIAPPHVEYFTKAVNSIIGHDDDIVYDKRATRTVDYELELAVVIGKPGKDVPVADAYDWVFGYTVANDVSARELQLGHQQYHRGKSQDGFCPLGPVIATPRDCGDPNQLRMRQWVNGELRQDWPVGDMIYKIDKLIEVLSQGMTIEPGEIIICGTGPGVGFEQLPQSWLQHGDVLEAEISRIGLLRNTIKMAGYA</sequence>
<dbReference type="PANTHER" id="PTHR11820">
    <property type="entry name" value="ACYLPYRUVASE"/>
    <property type="match status" value="1"/>
</dbReference>
<dbReference type="GO" id="GO:0046872">
    <property type="term" value="F:metal ion binding"/>
    <property type="evidence" value="ECO:0007669"/>
    <property type="project" value="UniProtKB-KW"/>
</dbReference>
<keyword evidence="9" id="KW-0378">Hydrolase</keyword>
<evidence type="ECO:0000256" key="4">
    <source>
        <dbReference type="ARBA" id="ARBA00052790"/>
    </source>
</evidence>
<name>A0AAW9R9U7_9GAMM</name>
<proteinExistence type="inferred from homology"/>
<dbReference type="AlphaFoldDB" id="A0AAW9R9U7"/>
<dbReference type="GO" id="GO:0008704">
    <property type="term" value="F:5-carboxymethyl-2-hydroxymuconate delta-isomerase activity"/>
    <property type="evidence" value="ECO:0007669"/>
    <property type="project" value="UniProtKB-EC"/>
</dbReference>
<dbReference type="EMBL" id="JAZHOG010000008">
    <property type="protein sequence ID" value="MEJ8568577.1"/>
    <property type="molecule type" value="Genomic_DNA"/>
</dbReference>
<evidence type="ECO:0000256" key="2">
    <source>
        <dbReference type="ARBA" id="ARBA00022723"/>
    </source>
</evidence>
<keyword evidence="2" id="KW-0479">Metal-binding</keyword>
<comment type="similarity">
    <text evidence="1">Belongs to the FAH family.</text>
</comment>
<evidence type="ECO:0000313" key="10">
    <source>
        <dbReference type="Proteomes" id="UP001359886"/>
    </source>
</evidence>
<dbReference type="Proteomes" id="UP001359886">
    <property type="component" value="Unassembled WGS sequence"/>
</dbReference>
<dbReference type="RefSeq" id="WP_354695897.1">
    <property type="nucleotide sequence ID" value="NZ_JAZHOG010000008.1"/>
</dbReference>
<dbReference type="InterPro" id="IPR036663">
    <property type="entry name" value="Fumarylacetoacetase_C_sf"/>
</dbReference>
<evidence type="ECO:0000256" key="5">
    <source>
        <dbReference type="ARBA" id="ARBA00057150"/>
    </source>
</evidence>
<dbReference type="Gene3D" id="3.90.850.10">
    <property type="entry name" value="Fumarylacetoacetase-like, C-terminal domain"/>
    <property type="match status" value="1"/>
</dbReference>
<accession>A0AAW9R9U7</accession>
<evidence type="ECO:0000259" key="8">
    <source>
        <dbReference type="Pfam" id="PF01557"/>
    </source>
</evidence>
<comment type="pathway">
    <text evidence="6">Aromatic compound metabolism; 4-hydroxyphenylacetate degradation; pyruvate and succinate semialdehyde from 4-hydroxyphenylacetate: step 4/7.</text>
</comment>
<comment type="caution">
    <text evidence="9">The sequence shown here is derived from an EMBL/GenBank/DDBJ whole genome shotgun (WGS) entry which is preliminary data.</text>
</comment>
<evidence type="ECO:0000256" key="3">
    <source>
        <dbReference type="ARBA" id="ARBA00051258"/>
    </source>
</evidence>
<dbReference type="GO" id="GO:0019752">
    <property type="term" value="P:carboxylic acid metabolic process"/>
    <property type="evidence" value="ECO:0007669"/>
    <property type="project" value="UniProtKB-ARBA"/>
</dbReference>
<feature type="domain" description="Fumarylacetoacetase-like C-terminal" evidence="8">
    <location>
        <begin position="98"/>
        <end position="307"/>
    </location>
</feature>
<organism evidence="9 10">
    <name type="scientific">Elongatibacter sediminis</name>
    <dbReference type="NCBI Taxonomy" id="3119006"/>
    <lineage>
        <taxon>Bacteria</taxon>
        <taxon>Pseudomonadati</taxon>
        <taxon>Pseudomonadota</taxon>
        <taxon>Gammaproteobacteria</taxon>
        <taxon>Chromatiales</taxon>
        <taxon>Wenzhouxiangellaceae</taxon>
        <taxon>Elongatibacter</taxon>
    </lineage>
</organism>
<dbReference type="FunFam" id="3.90.850.10:FF:000002">
    <property type="entry name" value="2-hydroxyhepta-2,4-diene-1,7-dioate isomerase"/>
    <property type="match status" value="1"/>
</dbReference>
<evidence type="ECO:0000256" key="7">
    <source>
        <dbReference type="ARBA" id="ARBA00060680"/>
    </source>
</evidence>
<dbReference type="SUPFAM" id="SSF56529">
    <property type="entry name" value="FAH"/>
    <property type="match status" value="1"/>
</dbReference>
<comment type="catalytic activity">
    <reaction evidence="3">
        <text>(3E,5R)-5-carboxy-2-oxohept-3-enedioate + H(+) = (4Z)-2-oxohept-4-enedioate + CO2</text>
        <dbReference type="Rhea" id="RHEA:14397"/>
        <dbReference type="ChEBI" id="CHEBI:15378"/>
        <dbReference type="ChEBI" id="CHEBI:16526"/>
        <dbReference type="ChEBI" id="CHEBI:87491"/>
        <dbReference type="ChEBI" id="CHEBI:87507"/>
        <dbReference type="EC" id="4.1.1.68"/>
    </reaction>
</comment>
<comment type="function">
    <text evidence="5">Decarboxylates OPET (5-oxo-pent-3-ene-1,2,5-tricarboxylic acid) into HHDD (2-hydroxy-hept-2,4-diene-1,7-dioate) and isomerizes it to OHED (2-oxo-hept-3-ene-1,7-dioate).</text>
</comment>
<reference evidence="9 10" key="1">
    <citation type="submission" date="2024-02" db="EMBL/GenBank/DDBJ databases">
        <title>A novel Wenzhouxiangellaceae bacterium, isolated from coastal sediments.</title>
        <authorList>
            <person name="Du Z.-J."/>
            <person name="Ye Y.-Q."/>
            <person name="Zhang X.-Y."/>
        </authorList>
    </citation>
    <scope>NUCLEOTIDE SEQUENCE [LARGE SCALE GENOMIC DNA]</scope>
    <source>
        <strain evidence="9 10">CH-27</strain>
    </source>
</reference>